<dbReference type="EMBL" id="DVNB01000002">
    <property type="protein sequence ID" value="HIU56215.1"/>
    <property type="molecule type" value="Genomic_DNA"/>
</dbReference>
<dbReference type="Proteomes" id="UP000824109">
    <property type="component" value="Unassembled WGS sequence"/>
</dbReference>
<sequence length="626" mass="74948">MLKKKILRELPVMPFPKGKFKKKYDFFAAAEIHDADKCGEVLALDIYDSGKKLRCRFFTDKQNYICYEPEDDEWMHVRIHTVLGSVWYAYFDVFSSKESDKRVNDFFGETYRYPRDAYHRCLEFQEDVDRERRAAAADRAEQLKQERIKWFKDADSEMDEYVIRALPKYVFVSNSVKGICAARCTVCGSRFGLRTSEYKHKQPGKCPLCGEDIVYFKERYKNSIRDKMKLCDVQLYEDRMLVRWSEVMRTYNIDNEKIEYKPFFWAISRPKEYLNFQWSYRLITQYSQEWISKAKYIYDRGDAYLYYKDLTKALGVPEHIERIFKDTPSVFDIIILAANSSRYQQIEYLLKLGLARLATHIADMPPDARSFSEITGVTKQYLPMYKKFNVSWGENRVIRSLDFYVKEHDIENIQKYDIQYDDYQRIRALVDDKFSDRKLLNYTYKYCSEHKTNFYCFKITYEDYLHMMRELNMTLETKSEYFPRDLAFEHDRLAERIKHVHDEKKKESFEKAIPKLYEKLPEEYHNKDYCIVLPHEPEDFIREGEKLSICVGMSSYLEKHMSGQSLICFIRHVETPDIPYVCCEISMLSYKVLQVHGYLNDAYRPLPKPVKEFAKRYAAAIQQVRS</sequence>
<evidence type="ECO:0000313" key="1">
    <source>
        <dbReference type="EMBL" id="HIU56215.1"/>
    </source>
</evidence>
<reference evidence="1" key="2">
    <citation type="journal article" date="2021" name="PeerJ">
        <title>Extensive microbial diversity within the chicken gut microbiome revealed by metagenomics and culture.</title>
        <authorList>
            <person name="Gilroy R."/>
            <person name="Ravi A."/>
            <person name="Getino M."/>
            <person name="Pursley I."/>
            <person name="Horton D.L."/>
            <person name="Alikhan N.F."/>
            <person name="Baker D."/>
            <person name="Gharbi K."/>
            <person name="Hall N."/>
            <person name="Watson M."/>
            <person name="Adriaenssens E.M."/>
            <person name="Foster-Nyarko E."/>
            <person name="Jarju S."/>
            <person name="Secka A."/>
            <person name="Antonio M."/>
            <person name="Oren A."/>
            <person name="Chaudhuri R.R."/>
            <person name="La Ragione R."/>
            <person name="Hildebrand F."/>
            <person name="Pallen M.J."/>
        </authorList>
    </citation>
    <scope>NUCLEOTIDE SEQUENCE</scope>
    <source>
        <strain evidence="1">USAMLcec3-3695</strain>
    </source>
</reference>
<gene>
    <name evidence="1" type="ORF">IAA61_00210</name>
</gene>
<dbReference type="Pfam" id="PF14284">
    <property type="entry name" value="PcfJ"/>
    <property type="match status" value="1"/>
</dbReference>
<dbReference type="AlphaFoldDB" id="A0A9D1M9B8"/>
<evidence type="ECO:0000313" key="2">
    <source>
        <dbReference type="Proteomes" id="UP000824109"/>
    </source>
</evidence>
<proteinExistence type="predicted"/>
<reference evidence="1" key="1">
    <citation type="submission" date="2020-10" db="EMBL/GenBank/DDBJ databases">
        <authorList>
            <person name="Gilroy R."/>
        </authorList>
    </citation>
    <scope>NUCLEOTIDE SEQUENCE</scope>
    <source>
        <strain evidence="1">USAMLcec3-3695</strain>
    </source>
</reference>
<dbReference type="InterPro" id="IPR025586">
    <property type="entry name" value="PcfJ"/>
</dbReference>
<name>A0A9D1M9B8_9FIRM</name>
<organism evidence="1 2">
    <name type="scientific">Candidatus Ornithomonoglobus merdipullorum</name>
    <dbReference type="NCBI Taxonomy" id="2840895"/>
    <lineage>
        <taxon>Bacteria</taxon>
        <taxon>Bacillati</taxon>
        <taxon>Bacillota</taxon>
        <taxon>Clostridia</taxon>
        <taxon>Candidatus Ornithomonoglobus</taxon>
    </lineage>
</organism>
<accession>A0A9D1M9B8</accession>
<protein>
    <submittedName>
        <fullName evidence="1">PcfJ domain-containing protein</fullName>
    </submittedName>
</protein>
<comment type="caution">
    <text evidence="1">The sequence shown here is derived from an EMBL/GenBank/DDBJ whole genome shotgun (WGS) entry which is preliminary data.</text>
</comment>